<sequence>MTTRPLDAGGVQTLSAPTAPGWSLSISTLMGLTLLMGCTRASTTFTRALEVGGHHLTLVGRDIYSGRFTNSRIARQENELRCTSSNQRLLHQPFWPGPSWNSLQVGQAAAGLRISGPQQTIRVRLIQFSRC</sequence>
<evidence type="ECO:0000313" key="2">
    <source>
        <dbReference type="Proteomes" id="UP000236379"/>
    </source>
</evidence>
<accession>A0A2K3URU5</accession>
<name>A0A2K3URU5_9DEIO</name>
<dbReference type="AlphaFoldDB" id="A0A2K3URU5"/>
<reference evidence="1 2" key="1">
    <citation type="submission" date="2018-01" db="EMBL/GenBank/DDBJ databases">
        <title>Deinococcus koreensis sp. nov., a radiation-resistant bacterium isolated from river water.</title>
        <authorList>
            <person name="Choi A."/>
        </authorList>
    </citation>
    <scope>NUCLEOTIDE SEQUENCE [LARGE SCALE GENOMIC DNA]</scope>
    <source>
        <strain evidence="1 2">SJW1-2</strain>
    </source>
</reference>
<proteinExistence type="predicted"/>
<organism evidence="1 2">
    <name type="scientific">Deinococcus koreensis</name>
    <dbReference type="NCBI Taxonomy" id="2054903"/>
    <lineage>
        <taxon>Bacteria</taxon>
        <taxon>Thermotogati</taxon>
        <taxon>Deinococcota</taxon>
        <taxon>Deinococci</taxon>
        <taxon>Deinococcales</taxon>
        <taxon>Deinococcaceae</taxon>
        <taxon>Deinococcus</taxon>
    </lineage>
</organism>
<keyword evidence="2" id="KW-1185">Reference proteome</keyword>
<evidence type="ECO:0000313" key="1">
    <source>
        <dbReference type="EMBL" id="PNY79272.1"/>
    </source>
</evidence>
<dbReference type="EMBL" id="PPPD01000005">
    <property type="protein sequence ID" value="PNY79272.1"/>
    <property type="molecule type" value="Genomic_DNA"/>
</dbReference>
<comment type="caution">
    <text evidence="1">The sequence shown here is derived from an EMBL/GenBank/DDBJ whole genome shotgun (WGS) entry which is preliminary data.</text>
</comment>
<gene>
    <name evidence="1" type="ORF">CVO96_20385</name>
</gene>
<dbReference type="Proteomes" id="UP000236379">
    <property type="component" value="Unassembled WGS sequence"/>
</dbReference>
<protein>
    <submittedName>
        <fullName evidence="1">Uncharacterized protein</fullName>
    </submittedName>
</protein>